<dbReference type="EC" id="6.1.1.19" evidence="9"/>
<dbReference type="Gene3D" id="3.40.50.620">
    <property type="entry name" value="HUPs"/>
    <property type="match status" value="1"/>
</dbReference>
<organism evidence="13 14">
    <name type="scientific">Gloeobacter morelensis MG652769</name>
    <dbReference type="NCBI Taxonomy" id="2781736"/>
    <lineage>
        <taxon>Bacteria</taxon>
        <taxon>Bacillati</taxon>
        <taxon>Cyanobacteriota</taxon>
        <taxon>Cyanophyceae</taxon>
        <taxon>Gloeobacterales</taxon>
        <taxon>Gloeobacteraceae</taxon>
        <taxon>Gloeobacter</taxon>
        <taxon>Gloeobacter morelensis</taxon>
    </lineage>
</organism>
<sequence length="601" mass="66803">MTALSLQQRLAKSIDIALGTAFEAGQLGQLTQLSARPSIVVEKPKVPEHGDYATPVAMSLAKPCRLAPLTIAEAIASHLTGDEIAVEVAKPGFINLRLGHRFVAAELQRILELKGDYGRTVPEQPERILLEFVSANPTGPLHLGHGRWAAIGSSLERILQFAGYTVDSEFYINDAGNQMQLLGLSLKQRYLQALGEAVELPDGSYKGSYLKELAEQLAAAQGDSLRDEPVAWFSAYAEGRLLEQQKITLQQFRTGFDRWYSERSLHQAGAIEAALADLEARGMLYRATCSRQEQSGEITGRSKKVQTPHAFDEEDGGGEALFFKAADFGDEMDRVVKRADGNSTYLAADIAYHWDKYQRGYGRLINIWGADHHGYVPRMKAVAQALGHPADSLEILIGQMVRLFKTNPATGQKEEMRMSKRRGELVSIDDLIEEVGVDAGRWFLLSQSLNTTVNFDLDLAQSEKFDNPVFYVQYNYARCCSILRKAPERGMPIPARFEFLKPDGSAWLETPQERALALRLLAAPDEYRFAAIDRAPQRLTQFAYELASDVSQFYEHCPILPPLAEDLQPALRYARLGLVVATRQVLATTLTLLGIEPRESM</sequence>
<proteinExistence type="inferred from homology"/>
<dbReference type="InterPro" id="IPR009080">
    <property type="entry name" value="tRNAsynth_Ia_anticodon-bd"/>
</dbReference>
<dbReference type="SUPFAM" id="SSF52374">
    <property type="entry name" value="Nucleotidylyl transferase"/>
    <property type="match status" value="1"/>
</dbReference>
<dbReference type="InterPro" id="IPR036695">
    <property type="entry name" value="Arg-tRNA-synth_N_sf"/>
</dbReference>
<dbReference type="SMART" id="SM01016">
    <property type="entry name" value="Arg_tRNA_synt_N"/>
    <property type="match status" value="1"/>
</dbReference>
<dbReference type="PROSITE" id="PS00178">
    <property type="entry name" value="AA_TRNA_LIGASE_I"/>
    <property type="match status" value="1"/>
</dbReference>
<reference evidence="13 14" key="1">
    <citation type="journal article" date="2021" name="Genome Biol. Evol.">
        <title>Complete Genome Sequencing of a Novel Gloeobacter Species from a Waterfall Cave in Mexico.</title>
        <authorList>
            <person name="Saw J.H."/>
            <person name="Cardona T."/>
            <person name="Montejano G."/>
        </authorList>
    </citation>
    <scope>NUCLEOTIDE SEQUENCE [LARGE SCALE GENOMIC DNA]</scope>
    <source>
        <strain evidence="13">MG652769</strain>
    </source>
</reference>
<accession>A0ABY3PK24</accession>
<dbReference type="InterPro" id="IPR001278">
    <property type="entry name" value="Arg-tRNA-ligase"/>
</dbReference>
<protein>
    <recommendedName>
        <fullName evidence="9">Arginine--tRNA ligase</fullName>
        <ecNumber evidence="9">6.1.1.19</ecNumber>
    </recommendedName>
    <alternativeName>
        <fullName evidence="9">Arginyl-tRNA synthetase</fullName>
        <shortName evidence="9">ArgRS</shortName>
    </alternativeName>
</protein>
<comment type="similarity">
    <text evidence="1 9 10">Belongs to the class-I aminoacyl-tRNA synthetase family.</text>
</comment>
<comment type="subcellular location">
    <subcellularLocation>
        <location evidence="9">Cytoplasm</location>
    </subcellularLocation>
</comment>
<dbReference type="InterPro" id="IPR001412">
    <property type="entry name" value="aa-tRNA-synth_I_CS"/>
</dbReference>
<evidence type="ECO:0000256" key="9">
    <source>
        <dbReference type="HAMAP-Rule" id="MF_00123"/>
    </source>
</evidence>
<feature type="domain" description="DALR anticodon binding" evidence="11">
    <location>
        <begin position="472"/>
        <end position="601"/>
    </location>
</feature>
<dbReference type="Gene3D" id="1.10.730.10">
    <property type="entry name" value="Isoleucyl-tRNA Synthetase, Domain 1"/>
    <property type="match status" value="1"/>
</dbReference>
<dbReference type="Gene3D" id="3.30.1360.70">
    <property type="entry name" value="Arginyl tRNA synthetase N-terminal domain"/>
    <property type="match status" value="1"/>
</dbReference>
<dbReference type="SUPFAM" id="SSF47323">
    <property type="entry name" value="Anticodon-binding domain of a subclass of class I aminoacyl-tRNA synthetases"/>
    <property type="match status" value="1"/>
</dbReference>
<comment type="subunit">
    <text evidence="9">Monomer.</text>
</comment>
<keyword evidence="7 9" id="KW-0030">Aminoacyl-tRNA synthetase</keyword>
<evidence type="ECO:0000256" key="5">
    <source>
        <dbReference type="ARBA" id="ARBA00022840"/>
    </source>
</evidence>
<dbReference type="InterPro" id="IPR008909">
    <property type="entry name" value="DALR_anticod-bd"/>
</dbReference>
<evidence type="ECO:0000259" key="11">
    <source>
        <dbReference type="SMART" id="SM00836"/>
    </source>
</evidence>
<evidence type="ECO:0000256" key="7">
    <source>
        <dbReference type="ARBA" id="ARBA00023146"/>
    </source>
</evidence>
<gene>
    <name evidence="9" type="primary">argS</name>
    <name evidence="13" type="ORF">ISF26_19750</name>
</gene>
<dbReference type="PANTHER" id="PTHR11956:SF5">
    <property type="entry name" value="ARGININE--TRNA LIGASE, CYTOPLASMIC"/>
    <property type="match status" value="1"/>
</dbReference>
<dbReference type="CDD" id="cd00671">
    <property type="entry name" value="ArgRS_core"/>
    <property type="match status" value="1"/>
</dbReference>
<dbReference type="PRINTS" id="PR01038">
    <property type="entry name" value="TRNASYNTHARG"/>
</dbReference>
<evidence type="ECO:0000256" key="4">
    <source>
        <dbReference type="ARBA" id="ARBA00022741"/>
    </source>
</evidence>
<evidence type="ECO:0000256" key="2">
    <source>
        <dbReference type="ARBA" id="ARBA00022490"/>
    </source>
</evidence>
<dbReference type="Pfam" id="PF00750">
    <property type="entry name" value="tRNA-synt_1d"/>
    <property type="match status" value="1"/>
</dbReference>
<feature type="domain" description="Arginyl tRNA synthetase N-terminal" evidence="12">
    <location>
        <begin position="8"/>
        <end position="98"/>
    </location>
</feature>
<keyword evidence="14" id="KW-1185">Reference proteome</keyword>
<evidence type="ECO:0000256" key="1">
    <source>
        <dbReference type="ARBA" id="ARBA00005594"/>
    </source>
</evidence>
<dbReference type="SMART" id="SM00836">
    <property type="entry name" value="DALR_1"/>
    <property type="match status" value="1"/>
</dbReference>
<dbReference type="PANTHER" id="PTHR11956">
    <property type="entry name" value="ARGINYL-TRNA SYNTHETASE"/>
    <property type="match status" value="1"/>
</dbReference>
<keyword evidence="4 9" id="KW-0547">Nucleotide-binding</keyword>
<dbReference type="InterPro" id="IPR005148">
    <property type="entry name" value="Arg-tRNA-synth_N"/>
</dbReference>
<evidence type="ECO:0000313" key="13">
    <source>
        <dbReference type="EMBL" id="UFP93974.1"/>
    </source>
</evidence>
<evidence type="ECO:0000256" key="6">
    <source>
        <dbReference type="ARBA" id="ARBA00022917"/>
    </source>
</evidence>
<comment type="catalytic activity">
    <reaction evidence="8 9">
        <text>tRNA(Arg) + L-arginine + ATP = L-arginyl-tRNA(Arg) + AMP + diphosphate</text>
        <dbReference type="Rhea" id="RHEA:20301"/>
        <dbReference type="Rhea" id="RHEA-COMP:9658"/>
        <dbReference type="Rhea" id="RHEA-COMP:9673"/>
        <dbReference type="ChEBI" id="CHEBI:30616"/>
        <dbReference type="ChEBI" id="CHEBI:32682"/>
        <dbReference type="ChEBI" id="CHEBI:33019"/>
        <dbReference type="ChEBI" id="CHEBI:78442"/>
        <dbReference type="ChEBI" id="CHEBI:78513"/>
        <dbReference type="ChEBI" id="CHEBI:456215"/>
        <dbReference type="EC" id="6.1.1.19"/>
    </reaction>
</comment>
<keyword evidence="2 9" id="KW-0963">Cytoplasm</keyword>
<dbReference type="RefSeq" id="WP_230841031.1">
    <property type="nucleotide sequence ID" value="NZ_CP063845.1"/>
</dbReference>
<dbReference type="InterPro" id="IPR014729">
    <property type="entry name" value="Rossmann-like_a/b/a_fold"/>
</dbReference>
<dbReference type="HAMAP" id="MF_00123">
    <property type="entry name" value="Arg_tRNA_synth"/>
    <property type="match status" value="1"/>
</dbReference>
<keyword evidence="5 9" id="KW-0067">ATP-binding</keyword>
<dbReference type="Proteomes" id="UP001054846">
    <property type="component" value="Chromosome"/>
</dbReference>
<evidence type="ECO:0000256" key="10">
    <source>
        <dbReference type="RuleBase" id="RU363038"/>
    </source>
</evidence>
<feature type="short sequence motif" description="'HIGH' region" evidence="9">
    <location>
        <begin position="135"/>
        <end position="145"/>
    </location>
</feature>
<dbReference type="EMBL" id="CP063845">
    <property type="protein sequence ID" value="UFP93974.1"/>
    <property type="molecule type" value="Genomic_DNA"/>
</dbReference>
<dbReference type="SUPFAM" id="SSF55190">
    <property type="entry name" value="Arginyl-tRNA synthetase (ArgRS), N-terminal 'additional' domain"/>
    <property type="match status" value="1"/>
</dbReference>
<dbReference type="GO" id="GO:0016874">
    <property type="term" value="F:ligase activity"/>
    <property type="evidence" value="ECO:0007669"/>
    <property type="project" value="UniProtKB-KW"/>
</dbReference>
<evidence type="ECO:0000259" key="12">
    <source>
        <dbReference type="SMART" id="SM01016"/>
    </source>
</evidence>
<evidence type="ECO:0000256" key="3">
    <source>
        <dbReference type="ARBA" id="ARBA00022598"/>
    </source>
</evidence>
<name>A0ABY3PK24_9CYAN</name>
<keyword evidence="3 9" id="KW-0436">Ligase</keyword>
<evidence type="ECO:0000256" key="8">
    <source>
        <dbReference type="ARBA" id="ARBA00049339"/>
    </source>
</evidence>
<keyword evidence="6 9" id="KW-0648">Protein biosynthesis</keyword>
<dbReference type="Pfam" id="PF05746">
    <property type="entry name" value="DALR_1"/>
    <property type="match status" value="1"/>
</dbReference>
<evidence type="ECO:0000313" key="14">
    <source>
        <dbReference type="Proteomes" id="UP001054846"/>
    </source>
</evidence>
<dbReference type="InterPro" id="IPR035684">
    <property type="entry name" value="ArgRS_core"/>
</dbReference>
<dbReference type="Pfam" id="PF03485">
    <property type="entry name" value="Arg_tRNA_synt_N"/>
    <property type="match status" value="1"/>
</dbReference>